<evidence type="ECO:0000313" key="4">
    <source>
        <dbReference type="EMBL" id="MCY0096821.1"/>
    </source>
</evidence>
<dbReference type="Pfam" id="PF13561">
    <property type="entry name" value="adh_short_C2"/>
    <property type="match status" value="1"/>
</dbReference>
<organism evidence="4 5">
    <name type="scientific">Hoeflea ulvae</name>
    <dbReference type="NCBI Taxonomy" id="2983764"/>
    <lineage>
        <taxon>Bacteria</taxon>
        <taxon>Pseudomonadati</taxon>
        <taxon>Pseudomonadota</taxon>
        <taxon>Alphaproteobacteria</taxon>
        <taxon>Hyphomicrobiales</taxon>
        <taxon>Rhizobiaceae</taxon>
        <taxon>Hoeflea</taxon>
    </lineage>
</organism>
<dbReference type="InterPro" id="IPR057326">
    <property type="entry name" value="KR_dom"/>
</dbReference>
<dbReference type="PROSITE" id="PS00061">
    <property type="entry name" value="ADH_SHORT"/>
    <property type="match status" value="1"/>
</dbReference>
<keyword evidence="2" id="KW-0560">Oxidoreductase</keyword>
<dbReference type="RefSeq" id="WP_267614645.1">
    <property type="nucleotide sequence ID" value="NZ_JAOVZQ010000001.1"/>
</dbReference>
<feature type="domain" description="Ketoreductase" evidence="3">
    <location>
        <begin position="10"/>
        <end position="190"/>
    </location>
</feature>
<evidence type="ECO:0000313" key="5">
    <source>
        <dbReference type="Proteomes" id="UP001081283"/>
    </source>
</evidence>
<dbReference type="InterPro" id="IPR002347">
    <property type="entry name" value="SDR_fam"/>
</dbReference>
<reference evidence="4" key="1">
    <citation type="submission" date="2022-10" db="EMBL/GenBank/DDBJ databases">
        <title>Hoeflea sp. J2-29, isolated from marine algae.</title>
        <authorList>
            <person name="Kristyanto S."/>
            <person name="Kim J.M."/>
            <person name="Jeon C.O."/>
        </authorList>
    </citation>
    <scope>NUCLEOTIDE SEQUENCE</scope>
    <source>
        <strain evidence="4">J2-29</strain>
    </source>
</reference>
<comment type="similarity">
    <text evidence="1">Belongs to the short-chain dehydrogenases/reductases (SDR) family.</text>
</comment>
<dbReference type="EMBL" id="JAOVZQ010000001">
    <property type="protein sequence ID" value="MCY0096821.1"/>
    <property type="molecule type" value="Genomic_DNA"/>
</dbReference>
<keyword evidence="5" id="KW-1185">Reference proteome</keyword>
<evidence type="ECO:0000256" key="2">
    <source>
        <dbReference type="ARBA" id="ARBA00023002"/>
    </source>
</evidence>
<dbReference type="PRINTS" id="PR00081">
    <property type="entry name" value="GDHRDH"/>
</dbReference>
<dbReference type="Proteomes" id="UP001081283">
    <property type="component" value="Unassembled WGS sequence"/>
</dbReference>
<dbReference type="PANTHER" id="PTHR42760:SF133">
    <property type="entry name" value="3-OXOACYL-[ACYL-CARRIER-PROTEIN] REDUCTASE"/>
    <property type="match status" value="1"/>
</dbReference>
<dbReference type="Gene3D" id="3.40.50.720">
    <property type="entry name" value="NAD(P)-binding Rossmann-like Domain"/>
    <property type="match status" value="1"/>
</dbReference>
<dbReference type="PRINTS" id="PR00080">
    <property type="entry name" value="SDRFAMILY"/>
</dbReference>
<name>A0ABT3YLL6_9HYPH</name>
<dbReference type="InterPro" id="IPR036291">
    <property type="entry name" value="NAD(P)-bd_dom_sf"/>
</dbReference>
<evidence type="ECO:0000256" key="1">
    <source>
        <dbReference type="ARBA" id="ARBA00006484"/>
    </source>
</evidence>
<evidence type="ECO:0000259" key="3">
    <source>
        <dbReference type="SMART" id="SM00822"/>
    </source>
</evidence>
<dbReference type="PANTHER" id="PTHR42760">
    <property type="entry name" value="SHORT-CHAIN DEHYDROGENASES/REDUCTASES FAMILY MEMBER"/>
    <property type="match status" value="1"/>
</dbReference>
<dbReference type="SUPFAM" id="SSF51735">
    <property type="entry name" value="NAD(P)-binding Rossmann-fold domains"/>
    <property type="match status" value="1"/>
</dbReference>
<proteinExistence type="inferred from homology"/>
<accession>A0ABT3YLL6</accession>
<dbReference type="SMART" id="SM00822">
    <property type="entry name" value="PKS_KR"/>
    <property type="match status" value="1"/>
</dbReference>
<gene>
    <name evidence="4" type="ORF">OEG82_22805</name>
</gene>
<protein>
    <submittedName>
        <fullName evidence="4">SDR family oxidoreductase</fullName>
    </submittedName>
</protein>
<comment type="caution">
    <text evidence="4">The sequence shown here is derived from an EMBL/GenBank/DDBJ whole genome shotgun (WGS) entry which is preliminary data.</text>
</comment>
<dbReference type="InterPro" id="IPR020904">
    <property type="entry name" value="Sc_DH/Rdtase_CS"/>
</dbReference>
<sequence>MLEMFSLKGKVAVITGASRGLGRTMARGLAAAGAHVVLIARDTAKLESLSVEIAADGGTSTVLPIDLADEDSIRTNIRSLADTLGRVDICVNNAGIINWQPVLDSDLEDFDRTMDTNVKASFVMAQECAALMRKGGEGGRIINIGSVLSTVGRAKLHAYCASKSAIVGLTRSLAAELGRENITANVIAPGYFVTDINAAVTGREGYTEAVSGVTPMERWGNPDELVGTLIYLASSASSFVTGQVIHVDGGISSSFKFQLAA</sequence>